<sequence length="194" mass="20436">MAFQELAGPGVFRWRSVRLPSGPRQVGVRVFTPGARPVGWLVWAHGGSWRAGSVEGWHGATADLARISGCTVVSVEYRLSPAHRHREAMADVLTALDWTFTQAAAEAGPTAVAVGGDSAGGTLAAVAAMACRDRELPLAAQVLAYPPLDPSCTAPSYTRHRGNFPSWGTSRTCGTAGSRSCTSWTSARCWAGAR</sequence>
<evidence type="ECO:0000256" key="1">
    <source>
        <dbReference type="ARBA" id="ARBA00022801"/>
    </source>
</evidence>
<dbReference type="Pfam" id="PF07859">
    <property type="entry name" value="Abhydrolase_3"/>
    <property type="match status" value="1"/>
</dbReference>
<dbReference type="SUPFAM" id="SSF53474">
    <property type="entry name" value="alpha/beta-Hydrolases"/>
    <property type="match status" value="1"/>
</dbReference>
<evidence type="ECO:0000259" key="2">
    <source>
        <dbReference type="Pfam" id="PF07859"/>
    </source>
</evidence>
<dbReference type="PANTHER" id="PTHR48081">
    <property type="entry name" value="AB HYDROLASE SUPERFAMILY PROTEIN C4A8.06C"/>
    <property type="match status" value="1"/>
</dbReference>
<dbReference type="InterPro" id="IPR050300">
    <property type="entry name" value="GDXG_lipolytic_enzyme"/>
</dbReference>
<dbReference type="InterPro" id="IPR013094">
    <property type="entry name" value="AB_hydrolase_3"/>
</dbReference>
<accession>A0AB33JM42</accession>
<keyword evidence="1" id="KW-0378">Hydrolase</keyword>
<reference evidence="3" key="1">
    <citation type="submission" date="2024-07" db="EMBL/GenBank/DDBJ databases">
        <title>Complete genome sequences of cellulolytic bacteria, Kitasatospora sp. CMC57 and Streptomyces sp. CMC78, isolated from Japanese agricultural soil.</title>
        <authorList>
            <person name="Hashimoto T."/>
            <person name="Ito M."/>
            <person name="Iwamoto M."/>
            <person name="Fukahori D."/>
            <person name="Shoda T."/>
            <person name="Sakoda M."/>
            <person name="Morohoshi T."/>
            <person name="Mitsuboshi M."/>
            <person name="Nishizawa T."/>
        </authorList>
    </citation>
    <scope>NUCLEOTIDE SEQUENCE</scope>
    <source>
        <strain evidence="3">CMC57</strain>
    </source>
</reference>
<feature type="domain" description="Alpha/beta hydrolase fold-3" evidence="2">
    <location>
        <begin position="41"/>
        <end position="158"/>
    </location>
</feature>
<evidence type="ECO:0000313" key="3">
    <source>
        <dbReference type="EMBL" id="BFP43787.1"/>
    </source>
</evidence>
<dbReference type="PANTHER" id="PTHR48081:SF8">
    <property type="entry name" value="ALPHA_BETA HYDROLASE FOLD-3 DOMAIN-CONTAINING PROTEIN-RELATED"/>
    <property type="match status" value="1"/>
</dbReference>
<dbReference type="EMBL" id="AP035881">
    <property type="protein sequence ID" value="BFP43787.1"/>
    <property type="molecule type" value="Genomic_DNA"/>
</dbReference>
<organism evidence="3">
    <name type="scientific">Kitasatospora sp. CMC57</name>
    <dbReference type="NCBI Taxonomy" id="3231513"/>
    <lineage>
        <taxon>Bacteria</taxon>
        <taxon>Bacillati</taxon>
        <taxon>Actinomycetota</taxon>
        <taxon>Actinomycetes</taxon>
        <taxon>Kitasatosporales</taxon>
        <taxon>Streptomycetaceae</taxon>
        <taxon>Kitasatospora</taxon>
    </lineage>
</organism>
<proteinExistence type="predicted"/>
<dbReference type="GO" id="GO:0016787">
    <property type="term" value="F:hydrolase activity"/>
    <property type="evidence" value="ECO:0007669"/>
    <property type="project" value="UniProtKB-KW"/>
</dbReference>
<dbReference type="AlphaFoldDB" id="A0AB33JM42"/>
<dbReference type="InterPro" id="IPR029058">
    <property type="entry name" value="AB_hydrolase_fold"/>
</dbReference>
<dbReference type="Gene3D" id="3.40.50.1820">
    <property type="entry name" value="alpha/beta hydrolase"/>
    <property type="match status" value="1"/>
</dbReference>
<gene>
    <name evidence="3" type="ORF">KCMC57_01550</name>
</gene>
<name>A0AB33JM42_9ACTN</name>
<protein>
    <recommendedName>
        <fullName evidence="2">Alpha/beta hydrolase fold-3 domain-containing protein</fullName>
    </recommendedName>
</protein>